<dbReference type="PRINTS" id="PR00254">
    <property type="entry name" value="NICOTINICR"/>
</dbReference>
<evidence type="ECO:0000256" key="16">
    <source>
        <dbReference type="ARBA" id="ARBA00034104"/>
    </source>
</evidence>
<evidence type="ECO:0000256" key="3">
    <source>
        <dbReference type="ARBA" id="ARBA00022475"/>
    </source>
</evidence>
<feature type="transmembrane region" description="Helical" evidence="17">
    <location>
        <begin position="198"/>
        <end position="221"/>
    </location>
</feature>
<keyword evidence="14" id="KW-1071">Ligand-gated ion channel</keyword>
<evidence type="ECO:0000313" key="22">
    <source>
        <dbReference type="Proteomes" id="UP001177023"/>
    </source>
</evidence>
<dbReference type="InterPro" id="IPR006201">
    <property type="entry name" value="Neur_channel"/>
</dbReference>
<keyword evidence="22" id="KW-1185">Reference proteome</keyword>
<evidence type="ECO:0000259" key="19">
    <source>
        <dbReference type="Pfam" id="PF02931"/>
    </source>
</evidence>
<dbReference type="FunFam" id="1.20.58.390:FF:000038">
    <property type="entry name" value="Acetylcholine receptor subunit beta-like 1"/>
    <property type="match status" value="1"/>
</dbReference>
<evidence type="ECO:0000256" key="6">
    <source>
        <dbReference type="ARBA" id="ARBA00022989"/>
    </source>
</evidence>
<evidence type="ECO:0000256" key="10">
    <source>
        <dbReference type="ARBA" id="ARBA00023157"/>
    </source>
</evidence>
<keyword evidence="12" id="KW-0325">Glycoprotein</keyword>
<comment type="similarity">
    <text evidence="1">Belongs to the ligand-gated ion channel (TC 1.A.9) family. Acetylcholine receptor (TC 1.A.9.1) subfamily.</text>
</comment>
<dbReference type="AlphaFoldDB" id="A0AA36D3Y9"/>
<dbReference type="Pfam" id="PF02931">
    <property type="entry name" value="Neur_chan_LBD"/>
    <property type="match status" value="1"/>
</dbReference>
<dbReference type="PANTHER" id="PTHR18945">
    <property type="entry name" value="NEUROTRANSMITTER GATED ION CHANNEL"/>
    <property type="match status" value="1"/>
</dbReference>
<gene>
    <name evidence="21" type="ORF">MSPICULIGERA_LOCUS17849</name>
</gene>
<feature type="domain" description="Neurotransmitter-gated ion-channel transmembrane" evidence="20">
    <location>
        <begin position="204"/>
        <end position="428"/>
    </location>
</feature>
<evidence type="ECO:0000259" key="20">
    <source>
        <dbReference type="Pfam" id="PF02932"/>
    </source>
</evidence>
<keyword evidence="15 17" id="KW-0407">Ion channel</keyword>
<dbReference type="EMBL" id="CATQJA010002657">
    <property type="protein sequence ID" value="CAJ0579640.1"/>
    <property type="molecule type" value="Genomic_DNA"/>
</dbReference>
<evidence type="ECO:0000256" key="12">
    <source>
        <dbReference type="ARBA" id="ARBA00023180"/>
    </source>
</evidence>
<dbReference type="InterPro" id="IPR002394">
    <property type="entry name" value="Nicotinic_acetylcholine_rcpt"/>
</dbReference>
<keyword evidence="2 17" id="KW-0813">Transport</keyword>
<evidence type="ECO:0000256" key="9">
    <source>
        <dbReference type="ARBA" id="ARBA00023136"/>
    </source>
</evidence>
<dbReference type="InterPro" id="IPR006029">
    <property type="entry name" value="Neurotrans-gated_channel_TM"/>
</dbReference>
<dbReference type="CDD" id="cd19064">
    <property type="entry name" value="LGIC_TM_nAChR"/>
    <property type="match status" value="1"/>
</dbReference>
<evidence type="ECO:0000256" key="1">
    <source>
        <dbReference type="ARBA" id="ARBA00009237"/>
    </source>
</evidence>
<keyword evidence="6 17" id="KW-1133">Transmembrane helix</keyword>
<feature type="transmembrane region" description="Helical" evidence="17">
    <location>
        <begin position="233"/>
        <end position="251"/>
    </location>
</feature>
<feature type="transmembrane region" description="Helical" evidence="17">
    <location>
        <begin position="412"/>
        <end position="439"/>
    </location>
</feature>
<evidence type="ECO:0000256" key="15">
    <source>
        <dbReference type="ARBA" id="ARBA00023303"/>
    </source>
</evidence>
<proteinExistence type="inferred from homology"/>
<feature type="non-terminal residue" evidence="21">
    <location>
        <position position="462"/>
    </location>
</feature>
<keyword evidence="9 17" id="KW-0472">Membrane</keyword>
<evidence type="ECO:0000256" key="14">
    <source>
        <dbReference type="ARBA" id="ARBA00023286"/>
    </source>
</evidence>
<dbReference type="InterPro" id="IPR018000">
    <property type="entry name" value="Neurotransmitter_ion_chnl_CS"/>
</dbReference>
<dbReference type="PROSITE" id="PS00236">
    <property type="entry name" value="NEUROTR_ION_CHANNEL"/>
    <property type="match status" value="1"/>
</dbReference>
<dbReference type="SUPFAM" id="SSF90112">
    <property type="entry name" value="Neurotransmitter-gated ion-channel transmembrane pore"/>
    <property type="match status" value="1"/>
</dbReference>
<comment type="caution">
    <text evidence="21">The sequence shown here is derived from an EMBL/GenBank/DDBJ whole genome shotgun (WGS) entry which is preliminary data.</text>
</comment>
<keyword evidence="4 17" id="KW-0812">Transmembrane</keyword>
<dbReference type="FunFam" id="2.70.170.10:FF:000016">
    <property type="entry name" value="Nicotinic acetylcholine receptor subunit"/>
    <property type="match status" value="1"/>
</dbReference>
<dbReference type="Gene3D" id="1.20.58.390">
    <property type="entry name" value="Neurotransmitter-gated ion-channel transmembrane domain"/>
    <property type="match status" value="2"/>
</dbReference>
<keyword evidence="13" id="KW-0628">Postsynaptic cell membrane</keyword>
<dbReference type="PRINTS" id="PR00252">
    <property type="entry name" value="NRIONCHANNEL"/>
</dbReference>
<dbReference type="SUPFAM" id="SSF63712">
    <property type="entry name" value="Nicotinic receptor ligand binding domain-like"/>
    <property type="match status" value="1"/>
</dbReference>
<reference evidence="21" key="1">
    <citation type="submission" date="2023-06" db="EMBL/GenBank/DDBJ databases">
        <authorList>
            <person name="Delattre M."/>
        </authorList>
    </citation>
    <scope>NUCLEOTIDE SEQUENCE</scope>
    <source>
        <strain evidence="21">AF72</strain>
    </source>
</reference>
<evidence type="ECO:0000256" key="5">
    <source>
        <dbReference type="ARBA" id="ARBA00022729"/>
    </source>
</evidence>
<feature type="region of interest" description="Disordered" evidence="18">
    <location>
        <begin position="347"/>
        <end position="372"/>
    </location>
</feature>
<evidence type="ECO:0000256" key="7">
    <source>
        <dbReference type="ARBA" id="ARBA00023018"/>
    </source>
</evidence>
<dbReference type="InterPro" id="IPR036734">
    <property type="entry name" value="Neur_chan_lig-bd_sf"/>
</dbReference>
<keyword evidence="10" id="KW-1015">Disulfide bond</keyword>
<feature type="transmembrane region" description="Helical" evidence="17">
    <location>
        <begin position="263"/>
        <end position="286"/>
    </location>
</feature>
<keyword evidence="3" id="KW-1003">Cell membrane</keyword>
<dbReference type="Proteomes" id="UP001177023">
    <property type="component" value="Unassembled WGS sequence"/>
</dbReference>
<accession>A0AA36D3Y9</accession>
<sequence>MIDLFRGYNSFTLPFRNATDLPIIVKIAMQLVLLVNVDELDQVMHTNVWLTLRWNDYQLRWNPEDYDGITEIRVQPEKIWLPDIVLFNNADGNYEVSFMCNAVINYQGGVQWVPPAIYKSSCIIDVEFFPFDSQVCHLIFGSWTYSREEVKLDFERSDYVDVSEYTESKIWDLMDAPAVLVEDRSRIEFHIKIRRKPLFYTVVLILPTVLMAFLNVTVFYLPTASGEKMGLTMNVLLSIVVFLLLVSKRLPPTSSSIPLVAKYLLLTFLLNIITIVITVVVCNIYFRSPITHRLPPWVRTVFLKWLPILLCMKRPPLDQKHLKRPQVPPRHLGPPLLPHHHHPLCGVPGTGDDSDEGPSIRLSPYEPDEDLSPNAQRAVDAIEFITDSMRDDVLTKQYKDDWQYVSMVVDRFLLYTFMGITIGGTVGIIFSAPTVFTPVEQRVQLDRLKGLYNRGITRDIYQ</sequence>
<evidence type="ECO:0000256" key="17">
    <source>
        <dbReference type="RuleBase" id="RU000687"/>
    </source>
</evidence>
<evidence type="ECO:0000256" key="13">
    <source>
        <dbReference type="ARBA" id="ARBA00023257"/>
    </source>
</evidence>
<keyword evidence="11" id="KW-0675">Receptor</keyword>
<dbReference type="Pfam" id="PF02932">
    <property type="entry name" value="Neur_chan_memb"/>
    <property type="match status" value="1"/>
</dbReference>
<dbReference type="InterPro" id="IPR036719">
    <property type="entry name" value="Neuro-gated_channel_TM_sf"/>
</dbReference>
<dbReference type="GO" id="GO:0045211">
    <property type="term" value="C:postsynaptic membrane"/>
    <property type="evidence" value="ECO:0007669"/>
    <property type="project" value="UniProtKB-SubCell"/>
</dbReference>
<keyword evidence="8 17" id="KW-0406">Ion transport</keyword>
<dbReference type="GO" id="GO:0004888">
    <property type="term" value="F:transmembrane signaling receptor activity"/>
    <property type="evidence" value="ECO:0007669"/>
    <property type="project" value="InterPro"/>
</dbReference>
<dbReference type="GO" id="GO:0022848">
    <property type="term" value="F:acetylcholine-gated monoatomic cation-selective channel activity"/>
    <property type="evidence" value="ECO:0007669"/>
    <property type="project" value="InterPro"/>
</dbReference>
<feature type="domain" description="Neurotransmitter-gated ion-channel ligand-binding" evidence="19">
    <location>
        <begin position="3"/>
        <end position="197"/>
    </location>
</feature>
<dbReference type="InterPro" id="IPR038050">
    <property type="entry name" value="Neuro_actylchol_rec"/>
</dbReference>
<evidence type="ECO:0000256" key="2">
    <source>
        <dbReference type="ARBA" id="ARBA00022448"/>
    </source>
</evidence>
<evidence type="ECO:0000256" key="11">
    <source>
        <dbReference type="ARBA" id="ARBA00023170"/>
    </source>
</evidence>
<keyword evidence="7" id="KW-0770">Synapse</keyword>
<evidence type="ECO:0000313" key="21">
    <source>
        <dbReference type="EMBL" id="CAJ0579640.1"/>
    </source>
</evidence>
<comment type="subcellular location">
    <subcellularLocation>
        <location evidence="16">Postsynaptic cell membrane</location>
        <topology evidence="16">Multi-pass membrane protein</topology>
    </subcellularLocation>
</comment>
<dbReference type="InterPro" id="IPR006202">
    <property type="entry name" value="Neur_chan_lig-bd"/>
</dbReference>
<name>A0AA36D3Y9_9BILA</name>
<protein>
    <submittedName>
        <fullName evidence="21">Uncharacterized protein</fullName>
    </submittedName>
</protein>
<evidence type="ECO:0000256" key="18">
    <source>
        <dbReference type="SAM" id="MobiDB-lite"/>
    </source>
</evidence>
<organism evidence="21 22">
    <name type="scientific">Mesorhabditis spiculigera</name>
    <dbReference type="NCBI Taxonomy" id="96644"/>
    <lineage>
        <taxon>Eukaryota</taxon>
        <taxon>Metazoa</taxon>
        <taxon>Ecdysozoa</taxon>
        <taxon>Nematoda</taxon>
        <taxon>Chromadorea</taxon>
        <taxon>Rhabditida</taxon>
        <taxon>Rhabditina</taxon>
        <taxon>Rhabditomorpha</taxon>
        <taxon>Rhabditoidea</taxon>
        <taxon>Rhabditidae</taxon>
        <taxon>Mesorhabditinae</taxon>
        <taxon>Mesorhabditis</taxon>
    </lineage>
</organism>
<evidence type="ECO:0000256" key="4">
    <source>
        <dbReference type="ARBA" id="ARBA00022692"/>
    </source>
</evidence>
<evidence type="ECO:0000256" key="8">
    <source>
        <dbReference type="ARBA" id="ARBA00023065"/>
    </source>
</evidence>
<dbReference type="Gene3D" id="2.70.170.10">
    <property type="entry name" value="Neurotransmitter-gated ion-channel ligand-binding domain"/>
    <property type="match status" value="1"/>
</dbReference>
<keyword evidence="5" id="KW-0732">Signal</keyword>